<evidence type="ECO:0008006" key="3">
    <source>
        <dbReference type="Google" id="ProtNLM"/>
    </source>
</evidence>
<accession>A0A0G1X8E6</accession>
<sequence length="135" mass="15413">MIYQYLDLQGNADTKFATYPLIPTLLLYKHQLIKTPIRGLIDSGAQRSYCHMVIGEYLRINFKKKKPVISTAANGTKFKGFLETITLLVSGRKIETPLIFSSQMNPIFPLVLGQEGFFSHFKICFNKSKDEFTVE</sequence>
<organism evidence="1 2">
    <name type="scientific">Candidatus Amesbacteria bacterium GW2011_GWA1_48_9</name>
    <dbReference type="NCBI Taxonomy" id="1618355"/>
    <lineage>
        <taxon>Bacteria</taxon>
        <taxon>Candidatus Amesiibacteriota</taxon>
    </lineage>
</organism>
<protein>
    <recommendedName>
        <fullName evidence="3">Peptidase A2 domain-containing protein</fullName>
    </recommendedName>
</protein>
<dbReference type="InterPro" id="IPR021109">
    <property type="entry name" value="Peptidase_aspartic_dom_sf"/>
</dbReference>
<dbReference type="EMBL" id="LCPP01000043">
    <property type="protein sequence ID" value="KKU98868.1"/>
    <property type="molecule type" value="Genomic_DNA"/>
</dbReference>
<evidence type="ECO:0000313" key="1">
    <source>
        <dbReference type="EMBL" id="KKU98868.1"/>
    </source>
</evidence>
<name>A0A0G1X8E6_9BACT</name>
<proteinExistence type="predicted"/>
<evidence type="ECO:0000313" key="2">
    <source>
        <dbReference type="Proteomes" id="UP000034637"/>
    </source>
</evidence>
<dbReference type="Proteomes" id="UP000034637">
    <property type="component" value="Unassembled WGS sequence"/>
</dbReference>
<dbReference type="AlphaFoldDB" id="A0A0G1X8E6"/>
<dbReference type="Gene3D" id="2.40.70.10">
    <property type="entry name" value="Acid Proteases"/>
    <property type="match status" value="1"/>
</dbReference>
<comment type="caution">
    <text evidence="1">The sequence shown here is derived from an EMBL/GenBank/DDBJ whole genome shotgun (WGS) entry which is preliminary data.</text>
</comment>
<reference evidence="1 2" key="1">
    <citation type="journal article" date="2015" name="Nature">
        <title>rRNA introns, odd ribosomes, and small enigmatic genomes across a large radiation of phyla.</title>
        <authorList>
            <person name="Brown C.T."/>
            <person name="Hug L.A."/>
            <person name="Thomas B.C."/>
            <person name="Sharon I."/>
            <person name="Castelle C.J."/>
            <person name="Singh A."/>
            <person name="Wilkins M.J."/>
            <person name="Williams K.H."/>
            <person name="Banfield J.F."/>
        </authorList>
    </citation>
    <scope>NUCLEOTIDE SEQUENCE [LARGE SCALE GENOMIC DNA]</scope>
</reference>
<gene>
    <name evidence="1" type="ORF">UY33_C0043G0012</name>
</gene>